<comment type="caution">
    <text evidence="1">The sequence shown here is derived from an EMBL/GenBank/DDBJ whole genome shotgun (WGS) entry which is preliminary data.</text>
</comment>
<dbReference type="EMBL" id="ADEF01000047">
    <property type="protein sequence ID" value="EFA97140.1"/>
    <property type="molecule type" value="Genomic_DNA"/>
</dbReference>
<evidence type="ECO:0000313" key="2">
    <source>
        <dbReference type="Proteomes" id="UP000004001"/>
    </source>
</evidence>
<dbReference type="Proteomes" id="UP000004001">
    <property type="component" value="Unassembled WGS sequence"/>
</dbReference>
<evidence type="ECO:0000313" key="1">
    <source>
        <dbReference type="EMBL" id="EFA97140.1"/>
    </source>
</evidence>
<sequence length="37" mass="4488">MPWPKITSCKQRKFFIEGVIIVETKEKRLFFTTNHFS</sequence>
<organism evidence="1 2">
    <name type="scientific">Hoylesella timonensis CRIS 5C-B1</name>
    <dbReference type="NCBI Taxonomy" id="679189"/>
    <lineage>
        <taxon>Bacteria</taxon>
        <taxon>Pseudomonadati</taxon>
        <taxon>Bacteroidota</taxon>
        <taxon>Bacteroidia</taxon>
        <taxon>Bacteroidales</taxon>
        <taxon>Prevotellaceae</taxon>
        <taxon>Hoylesella</taxon>
    </lineage>
</organism>
<dbReference type="AlphaFoldDB" id="D1W0G9"/>
<proteinExistence type="predicted"/>
<keyword evidence="2" id="KW-1185">Reference proteome</keyword>
<gene>
    <name evidence="1" type="ORF">HMPREF9019_0994</name>
</gene>
<reference evidence="1 2" key="1">
    <citation type="submission" date="2009-12" db="EMBL/GenBank/DDBJ databases">
        <title>Genome Sequence of Prevotella timonensis CRIS 5C-B1.</title>
        <authorList>
            <person name="Durkin A.S."/>
            <person name="Madupu R."/>
            <person name="Torralba M."/>
            <person name="Methe B."/>
            <person name="Sutton G."/>
            <person name="Strausberg R.L."/>
            <person name="Nelson K.E."/>
        </authorList>
    </citation>
    <scope>NUCLEOTIDE SEQUENCE [LARGE SCALE GENOMIC DNA]</scope>
    <source>
        <strain evidence="1 2">CRIS 5C-B1</strain>
    </source>
</reference>
<name>D1W0G9_9BACT</name>
<accession>D1W0G9</accession>
<protein>
    <submittedName>
        <fullName evidence="1">Uncharacterized protein</fullName>
    </submittedName>
</protein>